<dbReference type="EMBL" id="VCNI01000004">
    <property type="protein sequence ID" value="TMU50692.1"/>
    <property type="molecule type" value="Genomic_DNA"/>
</dbReference>
<comment type="caution">
    <text evidence="1">The sequence shown here is derived from an EMBL/GenBank/DDBJ whole genome shotgun (WGS) entry which is preliminary data.</text>
</comment>
<gene>
    <name evidence="1" type="ORF">FGG15_17990</name>
</gene>
<dbReference type="Proteomes" id="UP000751614">
    <property type="component" value="Unassembled WGS sequence"/>
</dbReference>
<evidence type="ECO:0000313" key="1">
    <source>
        <dbReference type="EMBL" id="TMU50692.1"/>
    </source>
</evidence>
<name>A0ABY2WGK5_9FLAO</name>
<sequence length="67" mass="7814">MKDLDKDLEEIKKLSQEADSNKGFEEDFEQDISKIDFIDHKQNPQEPYRLYHAIEGILRSHLPAGAK</sequence>
<dbReference type="RefSeq" id="WP_138838945.1">
    <property type="nucleotide sequence ID" value="NZ_VCNI01000004.1"/>
</dbReference>
<keyword evidence="2" id="KW-1185">Reference proteome</keyword>
<organism evidence="1 2">
    <name type="scientific">Flagellimonas algicola</name>
    <dbReference type="NCBI Taxonomy" id="2583815"/>
    <lineage>
        <taxon>Bacteria</taxon>
        <taxon>Pseudomonadati</taxon>
        <taxon>Bacteroidota</taxon>
        <taxon>Flavobacteriia</taxon>
        <taxon>Flavobacteriales</taxon>
        <taxon>Flavobacteriaceae</taxon>
        <taxon>Flagellimonas</taxon>
    </lineage>
</organism>
<reference evidence="1 2" key="1">
    <citation type="submission" date="2019-05" db="EMBL/GenBank/DDBJ databases">
        <title>Flagellimonas sp. AsT0115, sp. nov., isolated from a marine red algae, Asparagopsis taxiformis.</title>
        <authorList>
            <person name="Kim J."/>
            <person name="Jeong S.E."/>
            <person name="Jeon C.O."/>
        </authorList>
    </citation>
    <scope>NUCLEOTIDE SEQUENCE [LARGE SCALE GENOMIC DNA]</scope>
    <source>
        <strain evidence="1 2">AsT0115</strain>
    </source>
</reference>
<protein>
    <submittedName>
        <fullName evidence="1">Uncharacterized protein</fullName>
    </submittedName>
</protein>
<accession>A0ABY2WGK5</accession>
<evidence type="ECO:0000313" key="2">
    <source>
        <dbReference type="Proteomes" id="UP000751614"/>
    </source>
</evidence>
<proteinExistence type="predicted"/>